<dbReference type="PANTHER" id="PTHR31360:SF0">
    <property type="entry name" value="OIL BODY-ASSOCIATED PROTEIN 1B"/>
    <property type="match status" value="1"/>
</dbReference>
<dbReference type="Pfam" id="PF06884">
    <property type="entry name" value="DUF1264"/>
    <property type="match status" value="1"/>
</dbReference>
<protein>
    <recommendedName>
        <fullName evidence="4">DUF1264-domain-containing protein</fullName>
    </recommendedName>
</protein>
<organism evidence="2 3">
    <name type="scientific">Candolleomyces aberdarensis</name>
    <dbReference type="NCBI Taxonomy" id="2316362"/>
    <lineage>
        <taxon>Eukaryota</taxon>
        <taxon>Fungi</taxon>
        <taxon>Dikarya</taxon>
        <taxon>Basidiomycota</taxon>
        <taxon>Agaricomycotina</taxon>
        <taxon>Agaricomycetes</taxon>
        <taxon>Agaricomycetidae</taxon>
        <taxon>Agaricales</taxon>
        <taxon>Agaricineae</taxon>
        <taxon>Psathyrellaceae</taxon>
        <taxon>Candolleomyces</taxon>
    </lineage>
</organism>
<dbReference type="STRING" id="2316362.A0A4Q2D1G2"/>
<dbReference type="OrthoDB" id="1901244at2759"/>
<gene>
    <name evidence="2" type="ORF">EST38_g13748</name>
</gene>
<name>A0A4Q2D1G2_9AGAR</name>
<dbReference type="Proteomes" id="UP000290288">
    <property type="component" value="Unassembled WGS sequence"/>
</dbReference>
<comment type="similarity">
    <text evidence="1">Belongs to the OBAP family.</text>
</comment>
<keyword evidence="3" id="KW-1185">Reference proteome</keyword>
<dbReference type="PANTHER" id="PTHR31360">
    <property type="match status" value="1"/>
</dbReference>
<evidence type="ECO:0000313" key="2">
    <source>
        <dbReference type="EMBL" id="RXW12104.1"/>
    </source>
</evidence>
<evidence type="ECO:0000256" key="1">
    <source>
        <dbReference type="ARBA" id="ARBA00009740"/>
    </source>
</evidence>
<evidence type="ECO:0000313" key="3">
    <source>
        <dbReference type="Proteomes" id="UP000290288"/>
    </source>
</evidence>
<accession>A0A4Q2D1G2</accession>
<sequence length="206" mass="23039">MSSHSLQFVAQTHGVPGEPLTGKSQALDTGAALLQSFEPVKNVCAFLNAFHCDADEPGRYVEACHCCSHLNEDVRHCIIYDSPETNARLIGVEYMITPKLYYALGSEERKLWHSQVFEVKSGMLIMPSPISTSGIPVPNVVWEQAKTAEMAEVITLYGKTFHLWQVDRGDKLPLGLPKLMGSYTERESFPEFDEIVGERDKRYGTD</sequence>
<evidence type="ECO:0008006" key="4">
    <source>
        <dbReference type="Google" id="ProtNLM"/>
    </source>
</evidence>
<reference evidence="2 3" key="1">
    <citation type="submission" date="2019-01" db="EMBL/GenBank/DDBJ databases">
        <title>Draft genome sequence of Psathyrella aberdarensis IHI B618.</title>
        <authorList>
            <person name="Buettner E."/>
            <person name="Kellner H."/>
        </authorList>
    </citation>
    <scope>NUCLEOTIDE SEQUENCE [LARGE SCALE GENOMIC DNA]</scope>
    <source>
        <strain evidence="2 3">IHI B618</strain>
    </source>
</reference>
<dbReference type="AlphaFoldDB" id="A0A4Q2D1G2"/>
<comment type="caution">
    <text evidence="2">The sequence shown here is derived from an EMBL/GenBank/DDBJ whole genome shotgun (WGS) entry which is preliminary data.</text>
</comment>
<dbReference type="EMBL" id="SDEE01001409">
    <property type="protein sequence ID" value="RXW12104.1"/>
    <property type="molecule type" value="Genomic_DNA"/>
</dbReference>
<proteinExistence type="inferred from homology"/>
<dbReference type="InterPro" id="IPR010686">
    <property type="entry name" value="OBAP-like"/>
</dbReference>